<dbReference type="SMART" id="SM00355">
    <property type="entry name" value="ZnF_C2H2"/>
    <property type="match status" value="2"/>
</dbReference>
<comment type="similarity">
    <text evidence="5">Belongs to the pacC/RIM101 family.</text>
</comment>
<keyword evidence="3 7" id="KW-0863">Zinc-finger</keyword>
<dbReference type="STRING" id="984487.A0A1E4SSD9"/>
<dbReference type="GO" id="GO:0043565">
    <property type="term" value="F:sequence-specific DNA binding"/>
    <property type="evidence" value="ECO:0007669"/>
    <property type="project" value="TreeGrafter"/>
</dbReference>
<evidence type="ECO:0000313" key="11">
    <source>
        <dbReference type="Proteomes" id="UP000094285"/>
    </source>
</evidence>
<dbReference type="GeneID" id="30982493"/>
<evidence type="ECO:0000313" key="10">
    <source>
        <dbReference type="EMBL" id="ODV82415.1"/>
    </source>
</evidence>
<dbReference type="Gene3D" id="3.30.160.60">
    <property type="entry name" value="Classic Zinc Finger"/>
    <property type="match status" value="2"/>
</dbReference>
<feature type="domain" description="C2H2-type" evidence="9">
    <location>
        <begin position="154"/>
        <end position="181"/>
    </location>
</feature>
<evidence type="ECO:0000256" key="7">
    <source>
        <dbReference type="PROSITE-ProRule" id="PRU00042"/>
    </source>
</evidence>
<evidence type="ECO:0000256" key="4">
    <source>
        <dbReference type="ARBA" id="ARBA00022833"/>
    </source>
</evidence>
<reference evidence="11" key="1">
    <citation type="submission" date="2016-05" db="EMBL/GenBank/DDBJ databases">
        <title>Comparative genomics of biotechnologically important yeasts.</title>
        <authorList>
            <consortium name="DOE Joint Genome Institute"/>
            <person name="Riley R."/>
            <person name="Haridas S."/>
            <person name="Wolfe K.H."/>
            <person name="Lopes M.R."/>
            <person name="Hittinger C.T."/>
            <person name="Goker M."/>
            <person name="Salamov A."/>
            <person name="Wisecaver J."/>
            <person name="Long T.M."/>
            <person name="Aerts A.L."/>
            <person name="Barry K."/>
            <person name="Choi C."/>
            <person name="Clum A."/>
            <person name="Coughlan A.Y."/>
            <person name="Deshpande S."/>
            <person name="Douglass A.P."/>
            <person name="Hanson S.J."/>
            <person name="Klenk H.-P."/>
            <person name="Labutti K."/>
            <person name="Lapidus A."/>
            <person name="Lindquist E."/>
            <person name="Lipzen A."/>
            <person name="Meier-Kolthoff J.P."/>
            <person name="Ohm R.A."/>
            <person name="Otillar R.P."/>
            <person name="Pangilinan J."/>
            <person name="Peng Y."/>
            <person name="Rokas A."/>
            <person name="Rosa C.A."/>
            <person name="Scheuner C."/>
            <person name="Sibirny A.A."/>
            <person name="Slot J.C."/>
            <person name="Stielow J.B."/>
            <person name="Sun H."/>
            <person name="Kurtzman C.P."/>
            <person name="Blackwell M."/>
            <person name="Grigoriev I.V."/>
            <person name="Jeffries T.W."/>
        </authorList>
    </citation>
    <scope>NUCLEOTIDE SEQUENCE [LARGE SCALE GENOMIC DNA]</scope>
    <source>
        <strain evidence="11">NRRL Y-17324</strain>
    </source>
</reference>
<dbReference type="InterPro" id="IPR036236">
    <property type="entry name" value="Znf_C2H2_sf"/>
</dbReference>
<dbReference type="PROSITE" id="PS00028">
    <property type="entry name" value="ZINC_FINGER_C2H2_1"/>
    <property type="match status" value="1"/>
</dbReference>
<keyword evidence="2" id="KW-0677">Repeat</keyword>
<dbReference type="FunFam" id="3.30.160.60:FF:000100">
    <property type="entry name" value="Zinc finger 45-like"/>
    <property type="match status" value="1"/>
</dbReference>
<sequence>DEDERFLRLAREALVATANGVNPSGSTLVDPTIQDLLRRLQYAASPHGNPIKRSDTIRANENGQLMIQGFYQQFPNLSNDIFTGNPKAAASSETDPRSSNHPSSYNDGWNFLIGEPVTLKGVPYQEDHLGRTSSSSSLRNRKGSTAHDDPSRKFLCSKCPMSFRRSSDLKRHEKQHLVIPPNICELCGKGFARKDALKRHMATLTCKRNADKKLYTENLKYL</sequence>
<organism evidence="10 11">
    <name type="scientific">Suhomyces tanzawaensis NRRL Y-17324</name>
    <dbReference type="NCBI Taxonomy" id="984487"/>
    <lineage>
        <taxon>Eukaryota</taxon>
        <taxon>Fungi</taxon>
        <taxon>Dikarya</taxon>
        <taxon>Ascomycota</taxon>
        <taxon>Saccharomycotina</taxon>
        <taxon>Pichiomycetes</taxon>
        <taxon>Debaryomycetaceae</taxon>
        <taxon>Suhomyces</taxon>
    </lineage>
</organism>
<dbReference type="RefSeq" id="XP_020067537.1">
    <property type="nucleotide sequence ID" value="XM_020208356.1"/>
</dbReference>
<feature type="region of interest" description="Disordered" evidence="8">
    <location>
        <begin position="82"/>
        <end position="103"/>
    </location>
</feature>
<feature type="compositionally biased region" description="Polar residues" evidence="8">
    <location>
        <begin position="91"/>
        <end position="103"/>
    </location>
</feature>
<dbReference type="SUPFAM" id="SSF57667">
    <property type="entry name" value="beta-beta-alpha zinc fingers"/>
    <property type="match status" value="1"/>
</dbReference>
<feature type="domain" description="C2H2-type" evidence="9">
    <location>
        <begin position="182"/>
        <end position="209"/>
    </location>
</feature>
<evidence type="ECO:0000259" key="9">
    <source>
        <dbReference type="PROSITE" id="PS50157"/>
    </source>
</evidence>
<name>A0A1E4SSD9_9ASCO</name>
<feature type="non-terminal residue" evidence="10">
    <location>
        <position position="222"/>
    </location>
</feature>
<keyword evidence="4" id="KW-0862">Zinc</keyword>
<proteinExistence type="inferred from homology"/>
<keyword evidence="1" id="KW-0479">Metal-binding</keyword>
<dbReference type="PANTHER" id="PTHR24408:SF58">
    <property type="entry name" value="TRANSCRIPTION FACTOR (TFIIIA), PUTATIVE (AFU_ORTHOLOGUE AFUA_1G05150)-RELATED"/>
    <property type="match status" value="1"/>
</dbReference>
<evidence type="ECO:0000256" key="8">
    <source>
        <dbReference type="SAM" id="MobiDB-lite"/>
    </source>
</evidence>
<dbReference type="OrthoDB" id="8922241at2759"/>
<feature type="region of interest" description="Disordered" evidence="8">
    <location>
        <begin position="127"/>
        <end position="150"/>
    </location>
</feature>
<gene>
    <name evidence="10" type="ORF">CANTADRAFT_30497</name>
</gene>
<dbReference type="PANTHER" id="PTHR24408">
    <property type="entry name" value="ZINC FINGER PROTEIN"/>
    <property type="match status" value="1"/>
</dbReference>
<dbReference type="GO" id="GO:0000981">
    <property type="term" value="F:DNA-binding transcription factor activity, RNA polymerase II-specific"/>
    <property type="evidence" value="ECO:0007669"/>
    <property type="project" value="TreeGrafter"/>
</dbReference>
<dbReference type="InterPro" id="IPR013087">
    <property type="entry name" value="Znf_C2H2_type"/>
</dbReference>
<evidence type="ECO:0000256" key="3">
    <source>
        <dbReference type="ARBA" id="ARBA00022771"/>
    </source>
</evidence>
<evidence type="ECO:0000256" key="2">
    <source>
        <dbReference type="ARBA" id="ARBA00022737"/>
    </source>
</evidence>
<evidence type="ECO:0000256" key="6">
    <source>
        <dbReference type="ARBA" id="ARBA00039490"/>
    </source>
</evidence>
<dbReference type="GO" id="GO:0008270">
    <property type="term" value="F:zinc ion binding"/>
    <property type="evidence" value="ECO:0007669"/>
    <property type="project" value="UniProtKB-KW"/>
</dbReference>
<dbReference type="Pfam" id="PF00096">
    <property type="entry name" value="zf-C2H2"/>
    <property type="match status" value="2"/>
</dbReference>
<evidence type="ECO:0000256" key="5">
    <source>
        <dbReference type="ARBA" id="ARBA00038089"/>
    </source>
</evidence>
<accession>A0A1E4SSD9</accession>
<evidence type="ECO:0000256" key="1">
    <source>
        <dbReference type="ARBA" id="ARBA00022723"/>
    </source>
</evidence>
<dbReference type="AlphaFoldDB" id="A0A1E4SSD9"/>
<dbReference type="Proteomes" id="UP000094285">
    <property type="component" value="Unassembled WGS sequence"/>
</dbReference>
<dbReference type="PROSITE" id="PS50157">
    <property type="entry name" value="ZINC_FINGER_C2H2_2"/>
    <property type="match status" value="2"/>
</dbReference>
<feature type="non-terminal residue" evidence="10">
    <location>
        <position position="1"/>
    </location>
</feature>
<dbReference type="GO" id="GO:0005634">
    <property type="term" value="C:nucleus"/>
    <property type="evidence" value="ECO:0007669"/>
    <property type="project" value="TreeGrafter"/>
</dbReference>
<keyword evidence="11" id="KW-1185">Reference proteome</keyword>
<protein>
    <recommendedName>
        <fullName evidence="6">pH-response transcription factor pacC/RIM101</fullName>
    </recommendedName>
</protein>
<dbReference type="EMBL" id="KV453909">
    <property type="protein sequence ID" value="ODV82415.1"/>
    <property type="molecule type" value="Genomic_DNA"/>
</dbReference>